<dbReference type="Proteomes" id="UP001597393">
    <property type="component" value="Unassembled WGS sequence"/>
</dbReference>
<evidence type="ECO:0000313" key="3">
    <source>
        <dbReference type="Proteomes" id="UP001597393"/>
    </source>
</evidence>
<reference evidence="3" key="1">
    <citation type="journal article" date="2019" name="Int. J. Syst. Evol. Microbiol.">
        <title>The Global Catalogue of Microorganisms (GCM) 10K type strain sequencing project: providing services to taxonomists for standard genome sequencing and annotation.</title>
        <authorList>
            <consortium name="The Broad Institute Genomics Platform"/>
            <consortium name="The Broad Institute Genome Sequencing Center for Infectious Disease"/>
            <person name="Wu L."/>
            <person name="Ma J."/>
        </authorList>
    </citation>
    <scope>NUCLEOTIDE SEQUENCE [LARGE SCALE GENOMIC DNA]</scope>
    <source>
        <strain evidence="3">KCTC 42248</strain>
    </source>
</reference>
<name>A0ABW5NQJ2_9SPHI</name>
<keyword evidence="3" id="KW-1185">Reference proteome</keyword>
<dbReference type="EMBL" id="JBHUMA010000009">
    <property type="protein sequence ID" value="MFD2600344.1"/>
    <property type="molecule type" value="Genomic_DNA"/>
</dbReference>
<protein>
    <submittedName>
        <fullName evidence="2">Iron chaperone</fullName>
    </submittedName>
</protein>
<dbReference type="RefSeq" id="WP_380870483.1">
    <property type="nucleotide sequence ID" value="NZ_JBHUMA010000009.1"/>
</dbReference>
<evidence type="ECO:0000259" key="1">
    <source>
        <dbReference type="Pfam" id="PF08818"/>
    </source>
</evidence>
<organism evidence="2 3">
    <name type="scientific">Sphingobacterium corticis</name>
    <dbReference type="NCBI Taxonomy" id="1812823"/>
    <lineage>
        <taxon>Bacteria</taxon>
        <taxon>Pseudomonadati</taxon>
        <taxon>Bacteroidota</taxon>
        <taxon>Sphingobacteriia</taxon>
        <taxon>Sphingobacteriales</taxon>
        <taxon>Sphingobacteriaceae</taxon>
        <taxon>Sphingobacterium</taxon>
    </lineage>
</organism>
<accession>A0ABW5NQJ2</accession>
<sequence>MDKKSWSNVTEYIDSFPKEVQAKLRSIRDLITSLVPEATEQIAYDMPAYKLHGKPLVYFAAFKNHIGFYATPTGHEAFAKELSKYKQGKGSVQFPLKDVLPLDLIERIVLFRKNEQDIKAKKK</sequence>
<gene>
    <name evidence="2" type="ORF">ACFSQ3_15425</name>
</gene>
<proteinExistence type="predicted"/>
<dbReference type="InterPro" id="IPR014922">
    <property type="entry name" value="YdhG-like"/>
</dbReference>
<dbReference type="SUPFAM" id="SSF159888">
    <property type="entry name" value="YdhG-like"/>
    <property type="match status" value="1"/>
</dbReference>
<dbReference type="Pfam" id="PF08818">
    <property type="entry name" value="DUF1801"/>
    <property type="match status" value="1"/>
</dbReference>
<evidence type="ECO:0000313" key="2">
    <source>
        <dbReference type="EMBL" id="MFD2600344.1"/>
    </source>
</evidence>
<dbReference type="Gene3D" id="3.90.1150.200">
    <property type="match status" value="1"/>
</dbReference>
<comment type="caution">
    <text evidence="2">The sequence shown here is derived from an EMBL/GenBank/DDBJ whole genome shotgun (WGS) entry which is preliminary data.</text>
</comment>
<feature type="domain" description="YdhG-like" evidence="1">
    <location>
        <begin position="21"/>
        <end position="110"/>
    </location>
</feature>